<protein>
    <submittedName>
        <fullName evidence="15">TonB-dependent receptor</fullName>
    </submittedName>
</protein>
<dbReference type="InterPro" id="IPR039426">
    <property type="entry name" value="TonB-dep_rcpt-like"/>
</dbReference>
<evidence type="ECO:0000256" key="9">
    <source>
        <dbReference type="ARBA" id="ARBA00023237"/>
    </source>
</evidence>
<dbReference type="InterPro" id="IPR037066">
    <property type="entry name" value="Plug_dom_sf"/>
</dbReference>
<evidence type="ECO:0000256" key="7">
    <source>
        <dbReference type="ARBA" id="ARBA00023136"/>
    </source>
</evidence>
<dbReference type="InterPro" id="IPR000531">
    <property type="entry name" value="Beta-barrel_TonB"/>
</dbReference>
<dbReference type="SUPFAM" id="SSF56935">
    <property type="entry name" value="Porins"/>
    <property type="match status" value="1"/>
</dbReference>
<dbReference type="SUPFAM" id="SSF49464">
    <property type="entry name" value="Carboxypeptidase regulatory domain-like"/>
    <property type="match status" value="1"/>
</dbReference>
<comment type="similarity">
    <text evidence="10">Belongs to the TonB-dependent receptor family.</text>
</comment>
<gene>
    <name evidence="15" type="ORF">Cop2CBH44_21880</name>
</gene>
<evidence type="ECO:0000256" key="12">
    <source>
        <dbReference type="SAM" id="SignalP"/>
    </source>
</evidence>
<dbReference type="AlphaFoldDB" id="A0A7G1HVP7"/>
<feature type="signal peptide" evidence="12">
    <location>
        <begin position="1"/>
        <end position="31"/>
    </location>
</feature>
<dbReference type="GO" id="GO:0044718">
    <property type="term" value="P:siderophore transmembrane transport"/>
    <property type="evidence" value="ECO:0007669"/>
    <property type="project" value="TreeGrafter"/>
</dbReference>
<keyword evidence="3" id="KW-1134">Transmembrane beta strand</keyword>
<evidence type="ECO:0000256" key="4">
    <source>
        <dbReference type="ARBA" id="ARBA00022692"/>
    </source>
</evidence>
<dbReference type="PANTHER" id="PTHR30069:SF29">
    <property type="entry name" value="HEMOGLOBIN AND HEMOGLOBIN-HAPTOGLOBIN-BINDING PROTEIN 1-RELATED"/>
    <property type="match status" value="1"/>
</dbReference>
<evidence type="ECO:0000256" key="1">
    <source>
        <dbReference type="ARBA" id="ARBA00004571"/>
    </source>
</evidence>
<keyword evidence="6 10" id="KW-0798">TonB box</keyword>
<evidence type="ECO:0000256" key="6">
    <source>
        <dbReference type="ARBA" id="ARBA00023077"/>
    </source>
</evidence>
<dbReference type="RefSeq" id="WP_200754806.1">
    <property type="nucleotide sequence ID" value="NZ_AP023322.1"/>
</dbReference>
<dbReference type="Pfam" id="PF07715">
    <property type="entry name" value="Plug"/>
    <property type="match status" value="1"/>
</dbReference>
<feature type="chain" id="PRO_5029006550" evidence="12">
    <location>
        <begin position="32"/>
        <end position="970"/>
    </location>
</feature>
<evidence type="ECO:0000256" key="3">
    <source>
        <dbReference type="ARBA" id="ARBA00022452"/>
    </source>
</evidence>
<dbReference type="GO" id="GO:0015344">
    <property type="term" value="F:siderophore uptake transmembrane transporter activity"/>
    <property type="evidence" value="ECO:0007669"/>
    <property type="project" value="TreeGrafter"/>
</dbReference>
<dbReference type="PANTHER" id="PTHR30069">
    <property type="entry name" value="TONB-DEPENDENT OUTER MEMBRANE RECEPTOR"/>
    <property type="match status" value="1"/>
</dbReference>
<dbReference type="EMBL" id="AP023322">
    <property type="protein sequence ID" value="BCI63835.1"/>
    <property type="molecule type" value="Genomic_DNA"/>
</dbReference>
<keyword evidence="2" id="KW-0813">Transport</keyword>
<dbReference type="Gene3D" id="2.170.130.10">
    <property type="entry name" value="TonB-dependent receptor, plug domain"/>
    <property type="match status" value="1"/>
</dbReference>
<dbReference type="Pfam" id="PF00593">
    <property type="entry name" value="TonB_dep_Rec_b-barrel"/>
    <property type="match status" value="1"/>
</dbReference>
<evidence type="ECO:0000313" key="16">
    <source>
        <dbReference type="Proteomes" id="UP000594042"/>
    </source>
</evidence>
<evidence type="ECO:0000256" key="8">
    <source>
        <dbReference type="ARBA" id="ARBA00023170"/>
    </source>
</evidence>
<comment type="subcellular location">
    <subcellularLocation>
        <location evidence="1">Cell outer membrane</location>
        <topology evidence="1">Multi-pass membrane protein</topology>
    </subcellularLocation>
</comment>
<evidence type="ECO:0000313" key="15">
    <source>
        <dbReference type="EMBL" id="BCI63835.1"/>
    </source>
</evidence>
<keyword evidence="7 10" id="KW-0472">Membrane</keyword>
<evidence type="ECO:0000256" key="11">
    <source>
        <dbReference type="SAM" id="MobiDB-lite"/>
    </source>
</evidence>
<organism evidence="15 16">
    <name type="scientific">Coprobacter secundus subsp. similis</name>
    <dbReference type="NCBI Taxonomy" id="2751153"/>
    <lineage>
        <taxon>Bacteria</taxon>
        <taxon>Pseudomonadati</taxon>
        <taxon>Bacteroidota</taxon>
        <taxon>Bacteroidia</taxon>
        <taxon>Bacteroidales</taxon>
        <taxon>Barnesiellaceae</taxon>
        <taxon>Coprobacter</taxon>
    </lineage>
</organism>
<evidence type="ECO:0000256" key="10">
    <source>
        <dbReference type="RuleBase" id="RU003357"/>
    </source>
</evidence>
<evidence type="ECO:0000256" key="2">
    <source>
        <dbReference type="ARBA" id="ARBA00022448"/>
    </source>
</evidence>
<sequence>MDATLNKIYKYIFLVVSVLFTYFLFTTTASAQSPKAENKPVLYKLSGKIISSENNEPLEMANITISTSLWATSDTKGNFSIPQIKAGTYEYEVSYLGFEKQKGKITVQGNVDNFIIKLKPLGLGLKEVVVTAQEQKMGSASKIEQTAIQHIQPKSVVDLLQLLPGNVTQNPDINSVAQANIREISSDANNALGTAIIMDGAPVSNDANMQAFSTATSGANSSQKMNSMNDQTTSGRGTDLRSISPDNIESVEVIRGIPSAEYGNLTSGVVVIKTKSGATPLEVKAKVDPSSKMFYAGKGFNLKNKGGAINIAADYSQSYSDIRKKYTGYDRITGNLGYSNVFMSQSHPLSLNLKLSYFRNLYSEKQDPQLLSEERIKNNNEGWRFNAEGNWRLNQSWISNLSYSFMAQYSHQSDFSKMLSGSSVMPYSSSYVSGEFVVPFLPSGYYSEYTLDGKPIDIFGQLKANKIFQFSSETYTNIKLGIEWRTNGNKGNGLTYKDGLPPSTGSGQATRPRSFKSIPMMNNLSIFLEDKAVLRMKSTLLTLQAGVRTSTLFVDENQAKRGNITTIEPRINIDYQILNRRNNKIFNDLSIVGGFGISSKAPTMLYLYPNPTYFDDICFNSYSSDPAKQLAVMNTLAIENTANANLKPATSKKFEIGLAGKIKKISGNITFFYEKHSNEFSFNSVPLTSEYTKYKVPTGTTPSYRNGAVYYTDATGGTFPAGAELDTMIYTYGTPSNSGKTIKKGVEYSLNLGQIRALKTSIVVDGAWFYIKRTSEQAYYSYAGGTLNGKRYPFLALMPAGSGNISQRINTNFRFITHIPSLKMVFSTTAQVVWYQSDQRIYKDSNGNDVFYQRTVKNGNEDITKYFIDPIGFYDKKLDFISWQPEFRDNSDYERMMSIFANRYYYDKEVYPPTIMLNFRLTKEFGKFMELSFMANNFLKLTKTYKTEVFGGYKDLITPLYFGAEIKIKI</sequence>
<evidence type="ECO:0000256" key="5">
    <source>
        <dbReference type="ARBA" id="ARBA00022729"/>
    </source>
</evidence>
<feature type="domain" description="TonB-dependent receptor-like beta-barrel" evidence="13">
    <location>
        <begin position="329"/>
        <end position="848"/>
    </location>
</feature>
<proteinExistence type="inferred from homology"/>
<dbReference type="InterPro" id="IPR012910">
    <property type="entry name" value="Plug_dom"/>
</dbReference>
<reference evidence="16" key="1">
    <citation type="submission" date="2020-07" db="EMBL/GenBank/DDBJ databases">
        <title>Complete genome sequencing of Coprobacter sp. strain 2CBH44.</title>
        <authorList>
            <person name="Sakamoto M."/>
            <person name="Murakami T."/>
            <person name="Mori H."/>
        </authorList>
    </citation>
    <scope>NUCLEOTIDE SEQUENCE [LARGE SCALE GENOMIC DNA]</scope>
    <source>
        <strain evidence="16">2CBH44</strain>
    </source>
</reference>
<dbReference type="InterPro" id="IPR036942">
    <property type="entry name" value="Beta-barrel_TonB_sf"/>
</dbReference>
<keyword evidence="4" id="KW-0812">Transmembrane</keyword>
<dbReference type="Gene3D" id="2.60.40.1120">
    <property type="entry name" value="Carboxypeptidase-like, regulatory domain"/>
    <property type="match status" value="1"/>
</dbReference>
<keyword evidence="16" id="KW-1185">Reference proteome</keyword>
<keyword evidence="9" id="KW-0998">Cell outer membrane</keyword>
<feature type="domain" description="TonB-dependent receptor plug" evidence="14">
    <location>
        <begin position="136"/>
        <end position="268"/>
    </location>
</feature>
<keyword evidence="5 12" id="KW-0732">Signal</keyword>
<dbReference type="Pfam" id="PF13715">
    <property type="entry name" value="CarbopepD_reg_2"/>
    <property type="match status" value="1"/>
</dbReference>
<dbReference type="InterPro" id="IPR008969">
    <property type="entry name" value="CarboxyPept-like_regulatory"/>
</dbReference>
<dbReference type="KEGG" id="copr:Cop2CBH44_21880"/>
<feature type="compositionally biased region" description="Polar residues" evidence="11">
    <location>
        <begin position="216"/>
        <end position="236"/>
    </location>
</feature>
<keyword evidence="8 15" id="KW-0675">Receptor</keyword>
<evidence type="ECO:0000259" key="13">
    <source>
        <dbReference type="Pfam" id="PF00593"/>
    </source>
</evidence>
<accession>A0A7G1HVP7</accession>
<name>A0A7G1HVP7_9BACT</name>
<dbReference type="GO" id="GO:0009279">
    <property type="term" value="C:cell outer membrane"/>
    <property type="evidence" value="ECO:0007669"/>
    <property type="project" value="UniProtKB-SubCell"/>
</dbReference>
<evidence type="ECO:0000259" key="14">
    <source>
        <dbReference type="Pfam" id="PF07715"/>
    </source>
</evidence>
<dbReference type="Gene3D" id="2.40.170.20">
    <property type="entry name" value="TonB-dependent receptor, beta-barrel domain"/>
    <property type="match status" value="1"/>
</dbReference>
<dbReference type="Proteomes" id="UP000594042">
    <property type="component" value="Chromosome"/>
</dbReference>
<feature type="region of interest" description="Disordered" evidence="11">
    <location>
        <begin position="216"/>
        <end position="243"/>
    </location>
</feature>